<gene>
    <name evidence="3" type="ORF">CAPTEDRAFT_196945</name>
</gene>
<dbReference type="Proteomes" id="UP000014760">
    <property type="component" value="Unassembled WGS sequence"/>
</dbReference>
<name>R7TBU3_CAPTE</name>
<feature type="domain" description="WSC" evidence="2">
    <location>
        <begin position="18"/>
        <end position="111"/>
    </location>
</feature>
<protein>
    <recommendedName>
        <fullName evidence="2">WSC domain-containing protein</fullName>
    </recommendedName>
</protein>
<dbReference type="GO" id="GO:0005509">
    <property type="term" value="F:calcium ion binding"/>
    <property type="evidence" value="ECO:0007669"/>
    <property type="project" value="InterPro"/>
</dbReference>
<organism evidence="3">
    <name type="scientific">Capitella teleta</name>
    <name type="common">Polychaete worm</name>
    <dbReference type="NCBI Taxonomy" id="283909"/>
    <lineage>
        <taxon>Eukaryota</taxon>
        <taxon>Metazoa</taxon>
        <taxon>Spiralia</taxon>
        <taxon>Lophotrochozoa</taxon>
        <taxon>Annelida</taxon>
        <taxon>Polychaeta</taxon>
        <taxon>Sedentaria</taxon>
        <taxon>Scolecida</taxon>
        <taxon>Capitellidae</taxon>
        <taxon>Capitella</taxon>
    </lineage>
</organism>
<keyword evidence="1" id="KW-1015">Disulfide bond</keyword>
<dbReference type="SUPFAM" id="SSF57196">
    <property type="entry name" value="EGF/Laminin"/>
    <property type="match status" value="1"/>
</dbReference>
<dbReference type="HOGENOM" id="CLU_922121_0_0_1"/>
<evidence type="ECO:0000313" key="3">
    <source>
        <dbReference type="EMBL" id="ELT90957.1"/>
    </source>
</evidence>
<dbReference type="EnsemblMetazoa" id="CapteT196945">
    <property type="protein sequence ID" value="CapteP196945"/>
    <property type="gene ID" value="CapteG196945"/>
</dbReference>
<dbReference type="PROSITE" id="PS51212">
    <property type="entry name" value="WSC"/>
    <property type="match status" value="1"/>
</dbReference>
<evidence type="ECO:0000313" key="5">
    <source>
        <dbReference type="Proteomes" id="UP000014760"/>
    </source>
</evidence>
<dbReference type="AlphaFoldDB" id="R7TBU3"/>
<dbReference type="Gene3D" id="2.10.25.10">
    <property type="entry name" value="Laminin"/>
    <property type="match status" value="1"/>
</dbReference>
<dbReference type="PROSITE" id="PS00010">
    <property type="entry name" value="ASX_HYDROXYL"/>
    <property type="match status" value="1"/>
</dbReference>
<evidence type="ECO:0000313" key="4">
    <source>
        <dbReference type="EnsemblMetazoa" id="CapteP196945"/>
    </source>
</evidence>
<dbReference type="InterPro" id="IPR001881">
    <property type="entry name" value="EGF-like_Ca-bd_dom"/>
</dbReference>
<dbReference type="OrthoDB" id="6286441at2759"/>
<proteinExistence type="predicted"/>
<dbReference type="SMART" id="SM00181">
    <property type="entry name" value="EGF"/>
    <property type="match status" value="1"/>
</dbReference>
<dbReference type="SMART" id="SM00321">
    <property type="entry name" value="WSC"/>
    <property type="match status" value="1"/>
</dbReference>
<dbReference type="EMBL" id="AMQN01002992">
    <property type="status" value="NOT_ANNOTATED_CDS"/>
    <property type="molecule type" value="Genomic_DNA"/>
</dbReference>
<evidence type="ECO:0000259" key="2">
    <source>
        <dbReference type="PROSITE" id="PS51212"/>
    </source>
</evidence>
<dbReference type="Pfam" id="PF01822">
    <property type="entry name" value="WSC"/>
    <property type="match status" value="1"/>
</dbReference>
<reference evidence="3 5" key="2">
    <citation type="journal article" date="2013" name="Nature">
        <title>Insights into bilaterian evolution from three spiralian genomes.</title>
        <authorList>
            <person name="Simakov O."/>
            <person name="Marletaz F."/>
            <person name="Cho S.J."/>
            <person name="Edsinger-Gonzales E."/>
            <person name="Havlak P."/>
            <person name="Hellsten U."/>
            <person name="Kuo D.H."/>
            <person name="Larsson T."/>
            <person name="Lv J."/>
            <person name="Arendt D."/>
            <person name="Savage R."/>
            <person name="Osoegawa K."/>
            <person name="de Jong P."/>
            <person name="Grimwood J."/>
            <person name="Chapman J.A."/>
            <person name="Shapiro H."/>
            <person name="Aerts A."/>
            <person name="Otillar R.P."/>
            <person name="Terry A.Y."/>
            <person name="Boore J.L."/>
            <person name="Grigoriev I.V."/>
            <person name="Lindberg D.R."/>
            <person name="Seaver E.C."/>
            <person name="Weisblat D.A."/>
            <person name="Putnam N.H."/>
            <person name="Rokhsar D.S."/>
        </authorList>
    </citation>
    <scope>NUCLEOTIDE SEQUENCE</scope>
    <source>
        <strain evidence="3 5">I ESC-2004</strain>
    </source>
</reference>
<sequence>MEESQASERLEGATCGTGDQYVGCFRHRLPFSMPHNHFGSMGALTLTSCFERCRRYHRTYFGLTDGRQCMCASKHDYGRYGSGGAKCVYACSGNPDETCGGKLALQVYTTCPLNRYIIDRKCGPWCYCKTPPCDGDTGACRDGCLDGFYGDKCHLRNINECKGDDISEDCHQCINTPGDYECRCRDGFQSDEDRNCVVITEPCPNSFSLHYPADLGFTLTCPEVTKRTNVSVDRCLDVACRSGANAVSYRPSECLAMRCPGTSEVTISDVGWDVYLDSPNRVHRVIVEVTVVLMCLSTHVVY</sequence>
<dbReference type="SMART" id="SM00179">
    <property type="entry name" value="EGF_CA"/>
    <property type="match status" value="1"/>
</dbReference>
<dbReference type="InterPro" id="IPR002889">
    <property type="entry name" value="WSC_carb-bd"/>
</dbReference>
<reference evidence="5" key="1">
    <citation type="submission" date="2012-12" db="EMBL/GenBank/DDBJ databases">
        <authorList>
            <person name="Hellsten U."/>
            <person name="Grimwood J."/>
            <person name="Chapman J.A."/>
            <person name="Shapiro H."/>
            <person name="Aerts A."/>
            <person name="Otillar R.P."/>
            <person name="Terry A.Y."/>
            <person name="Boore J.L."/>
            <person name="Simakov O."/>
            <person name="Marletaz F."/>
            <person name="Cho S.-J."/>
            <person name="Edsinger-Gonzales E."/>
            <person name="Havlak P."/>
            <person name="Kuo D.-H."/>
            <person name="Larsson T."/>
            <person name="Lv J."/>
            <person name="Arendt D."/>
            <person name="Savage R."/>
            <person name="Osoegawa K."/>
            <person name="de Jong P."/>
            <person name="Lindberg D.R."/>
            <person name="Seaver E.C."/>
            <person name="Weisblat D.A."/>
            <person name="Putnam N.H."/>
            <person name="Grigoriev I.V."/>
            <person name="Rokhsar D.S."/>
        </authorList>
    </citation>
    <scope>NUCLEOTIDE SEQUENCE</scope>
    <source>
        <strain evidence="5">I ESC-2004</strain>
    </source>
</reference>
<evidence type="ECO:0000256" key="1">
    <source>
        <dbReference type="ARBA" id="ARBA00023157"/>
    </source>
</evidence>
<dbReference type="InterPro" id="IPR000742">
    <property type="entry name" value="EGF"/>
</dbReference>
<dbReference type="EMBL" id="KB310691">
    <property type="protein sequence ID" value="ELT90957.1"/>
    <property type="molecule type" value="Genomic_DNA"/>
</dbReference>
<dbReference type="PROSITE" id="PS01186">
    <property type="entry name" value="EGF_2"/>
    <property type="match status" value="1"/>
</dbReference>
<reference evidence="4" key="3">
    <citation type="submission" date="2015-06" db="UniProtKB">
        <authorList>
            <consortium name="EnsemblMetazoa"/>
        </authorList>
    </citation>
    <scope>IDENTIFICATION</scope>
</reference>
<dbReference type="InterPro" id="IPR000152">
    <property type="entry name" value="EGF-type_Asp/Asn_hydroxyl_site"/>
</dbReference>
<dbReference type="CDD" id="cd00054">
    <property type="entry name" value="EGF_CA"/>
    <property type="match status" value="1"/>
</dbReference>
<accession>R7TBU3</accession>
<keyword evidence="5" id="KW-1185">Reference proteome</keyword>